<dbReference type="GO" id="GO:0008289">
    <property type="term" value="F:lipid binding"/>
    <property type="evidence" value="ECO:0007669"/>
    <property type="project" value="UniProtKB-KW"/>
</dbReference>
<evidence type="ECO:0000256" key="1">
    <source>
        <dbReference type="ARBA" id="ARBA00023121"/>
    </source>
</evidence>
<reference evidence="2" key="1">
    <citation type="submission" date="2019-08" db="EMBL/GenBank/DDBJ databases">
        <authorList>
            <person name="Kucharzyk K."/>
            <person name="Murdoch R.W."/>
            <person name="Higgins S."/>
            <person name="Loffler F."/>
        </authorList>
    </citation>
    <scope>NUCLEOTIDE SEQUENCE</scope>
</reference>
<organism evidence="2">
    <name type="scientific">bioreactor metagenome</name>
    <dbReference type="NCBI Taxonomy" id="1076179"/>
    <lineage>
        <taxon>unclassified sequences</taxon>
        <taxon>metagenomes</taxon>
        <taxon>ecological metagenomes</taxon>
    </lineage>
</organism>
<dbReference type="AlphaFoldDB" id="A0A645C8B7"/>
<dbReference type="SUPFAM" id="SSF82549">
    <property type="entry name" value="DAK1/DegV-like"/>
    <property type="match status" value="1"/>
</dbReference>
<name>A0A645C8B7_9ZZZZ</name>
<protein>
    <recommendedName>
        <fullName evidence="3">DegV domain-containing protein</fullName>
    </recommendedName>
</protein>
<dbReference type="PANTHER" id="PTHR33434">
    <property type="entry name" value="DEGV DOMAIN-CONTAINING PROTEIN DR_1986-RELATED"/>
    <property type="match status" value="1"/>
</dbReference>
<evidence type="ECO:0000313" key="2">
    <source>
        <dbReference type="EMBL" id="MPM70484.1"/>
    </source>
</evidence>
<dbReference type="InterPro" id="IPR003797">
    <property type="entry name" value="DegV"/>
</dbReference>
<gene>
    <name evidence="2" type="ORF">SDC9_117439</name>
</gene>
<dbReference type="InterPro" id="IPR043168">
    <property type="entry name" value="DegV_C"/>
</dbReference>
<accession>A0A645C8B7</accession>
<sequence>MEQTEAFISGMHTIFTLETLEVLRKNGRLTRLQSVITEALQLKMVMGANREGDIEAIAKALTINAAIKKMIEQIRLSGETDDHSQRVLYITQCACPERAAMIKKKISEVCSFKDIVICEARGISTVYANAGGVIIAY</sequence>
<keyword evidence="1" id="KW-0446">Lipid-binding</keyword>
<proteinExistence type="predicted"/>
<comment type="caution">
    <text evidence="2">The sequence shown here is derived from an EMBL/GenBank/DDBJ whole genome shotgun (WGS) entry which is preliminary data.</text>
</comment>
<dbReference type="InterPro" id="IPR050270">
    <property type="entry name" value="DegV_domain_contain"/>
</dbReference>
<dbReference type="EMBL" id="VSSQ01023501">
    <property type="protein sequence ID" value="MPM70484.1"/>
    <property type="molecule type" value="Genomic_DNA"/>
</dbReference>
<dbReference type="PANTHER" id="PTHR33434:SF2">
    <property type="entry name" value="FATTY ACID-BINDING PROTEIN TM_1468"/>
    <property type="match status" value="1"/>
</dbReference>
<dbReference type="Pfam" id="PF02645">
    <property type="entry name" value="DegV"/>
    <property type="match status" value="1"/>
</dbReference>
<dbReference type="Gene3D" id="3.30.1180.10">
    <property type="match status" value="1"/>
</dbReference>
<evidence type="ECO:0008006" key="3">
    <source>
        <dbReference type="Google" id="ProtNLM"/>
    </source>
</evidence>
<dbReference type="PROSITE" id="PS51482">
    <property type="entry name" value="DEGV"/>
    <property type="match status" value="1"/>
</dbReference>